<keyword evidence="3" id="KW-0472">Membrane</keyword>
<dbReference type="Gene3D" id="3.40.50.300">
    <property type="entry name" value="P-loop containing nucleotide triphosphate hydrolases"/>
    <property type="match status" value="1"/>
</dbReference>
<evidence type="ECO:0000256" key="1">
    <source>
        <dbReference type="ARBA" id="ARBA00022448"/>
    </source>
</evidence>
<accession>A0ABV0AHL9</accession>
<evidence type="ECO:0000259" key="4">
    <source>
        <dbReference type="Pfam" id="PF00005"/>
    </source>
</evidence>
<proteinExistence type="predicted"/>
<sequence length="308" mass="31253">MSSLSPDVAPGERVALVGPSGSGKTTLPTTPGGLLKPTAGRVVVGGVPLAERPDLRRGTALVFQSYGLRPRRRPHPGDRLGPAARPEHRADMGEYLRADVPVAPDGPTALYGPAAVAGGLLAAATAWSAITRPVVEQRGRTPRARGRTWIPEAVVLALTGAGLVELLAGGPLGGAAAQDTGALLAPGRAVMPLYAASRRRILELSALAAAGARAAPLRRSLLIEQAVTLTWAAITGVLAGVTAARVALPQVPEFAEPPLTPALAYTIVPGPVVLVAAAALAACLVAAPATAELLLRGVRVERLRGSSA</sequence>
<keyword evidence="1" id="KW-0813">Transport</keyword>
<evidence type="ECO:0000313" key="5">
    <source>
        <dbReference type="EMBL" id="MEN3534155.1"/>
    </source>
</evidence>
<feature type="region of interest" description="Disordered" evidence="2">
    <location>
        <begin position="1"/>
        <end position="34"/>
    </location>
</feature>
<keyword evidence="3" id="KW-1133">Transmembrane helix</keyword>
<name>A0ABV0AHL9_9ACTN</name>
<reference evidence="5 6" key="1">
    <citation type="submission" date="2024-05" db="EMBL/GenBank/DDBJ databases">
        <title>Microbispora sp.ZYX-F-249.</title>
        <authorList>
            <person name="Xie H."/>
        </authorList>
    </citation>
    <scope>NUCLEOTIDE SEQUENCE [LARGE SCALE GENOMIC DNA]</scope>
    <source>
        <strain evidence="5 6">ZYX-F-249</strain>
    </source>
</reference>
<dbReference type="Proteomes" id="UP001447516">
    <property type="component" value="Unassembled WGS sequence"/>
</dbReference>
<keyword evidence="5" id="KW-0067">ATP-binding</keyword>
<keyword evidence="3" id="KW-0812">Transmembrane</keyword>
<dbReference type="InterPro" id="IPR050093">
    <property type="entry name" value="ABC_SmlMolc_Importer"/>
</dbReference>
<dbReference type="Pfam" id="PF00005">
    <property type="entry name" value="ABC_tran"/>
    <property type="match status" value="1"/>
</dbReference>
<dbReference type="InterPro" id="IPR003439">
    <property type="entry name" value="ABC_transporter-like_ATP-bd"/>
</dbReference>
<dbReference type="InterPro" id="IPR027417">
    <property type="entry name" value="P-loop_NTPase"/>
</dbReference>
<evidence type="ECO:0000256" key="3">
    <source>
        <dbReference type="SAM" id="Phobius"/>
    </source>
</evidence>
<keyword evidence="6" id="KW-1185">Reference proteome</keyword>
<feature type="transmembrane region" description="Helical" evidence="3">
    <location>
        <begin position="268"/>
        <end position="295"/>
    </location>
</feature>
<dbReference type="GO" id="GO:0005524">
    <property type="term" value="F:ATP binding"/>
    <property type="evidence" value="ECO:0007669"/>
    <property type="project" value="UniProtKB-KW"/>
</dbReference>
<dbReference type="SUPFAM" id="SSF52540">
    <property type="entry name" value="P-loop containing nucleoside triphosphate hydrolases"/>
    <property type="match status" value="1"/>
</dbReference>
<protein>
    <submittedName>
        <fullName evidence="5">ATP-binding cassette domain-containing protein</fullName>
    </submittedName>
</protein>
<dbReference type="PANTHER" id="PTHR42781">
    <property type="entry name" value="SPERMIDINE/PUTRESCINE IMPORT ATP-BINDING PROTEIN POTA"/>
    <property type="match status" value="1"/>
</dbReference>
<evidence type="ECO:0000313" key="6">
    <source>
        <dbReference type="Proteomes" id="UP001447516"/>
    </source>
</evidence>
<evidence type="ECO:0000256" key="2">
    <source>
        <dbReference type="SAM" id="MobiDB-lite"/>
    </source>
</evidence>
<feature type="transmembrane region" description="Helical" evidence="3">
    <location>
        <begin position="110"/>
        <end position="130"/>
    </location>
</feature>
<dbReference type="EMBL" id="JBDJAW010000002">
    <property type="protein sequence ID" value="MEN3534155.1"/>
    <property type="molecule type" value="Genomic_DNA"/>
</dbReference>
<feature type="compositionally biased region" description="Low complexity" evidence="2">
    <location>
        <begin position="18"/>
        <end position="34"/>
    </location>
</feature>
<dbReference type="RefSeq" id="WP_346224257.1">
    <property type="nucleotide sequence ID" value="NZ_JBDJAW010000002.1"/>
</dbReference>
<feature type="transmembrane region" description="Helical" evidence="3">
    <location>
        <begin position="226"/>
        <end position="248"/>
    </location>
</feature>
<gene>
    <name evidence="5" type="ORF">AAH991_03495</name>
</gene>
<keyword evidence="5" id="KW-0547">Nucleotide-binding</keyword>
<feature type="domain" description="ABC transporter" evidence="4">
    <location>
        <begin position="3"/>
        <end position="72"/>
    </location>
</feature>
<organism evidence="5 6">
    <name type="scientific">Microbispora maris</name>
    <dbReference type="NCBI Taxonomy" id="3144104"/>
    <lineage>
        <taxon>Bacteria</taxon>
        <taxon>Bacillati</taxon>
        <taxon>Actinomycetota</taxon>
        <taxon>Actinomycetes</taxon>
        <taxon>Streptosporangiales</taxon>
        <taxon>Streptosporangiaceae</taxon>
        <taxon>Microbispora</taxon>
    </lineage>
</organism>
<dbReference type="PANTHER" id="PTHR42781:SF4">
    <property type="entry name" value="SPERMIDINE_PUTRESCINE IMPORT ATP-BINDING PROTEIN POTA"/>
    <property type="match status" value="1"/>
</dbReference>
<comment type="caution">
    <text evidence="5">The sequence shown here is derived from an EMBL/GenBank/DDBJ whole genome shotgun (WGS) entry which is preliminary data.</text>
</comment>